<dbReference type="PANTHER" id="PTHR43525">
    <property type="entry name" value="PROTEIN MALY"/>
    <property type="match status" value="1"/>
</dbReference>
<comment type="cofactor">
    <cofactor evidence="1">
        <name>pyridoxal 5'-phosphate</name>
        <dbReference type="ChEBI" id="CHEBI:597326"/>
    </cofactor>
</comment>
<keyword evidence="4 7" id="KW-0456">Lyase</keyword>
<dbReference type="InterPro" id="IPR015424">
    <property type="entry name" value="PyrdxlP-dep_Trfase"/>
</dbReference>
<dbReference type="GO" id="GO:0047804">
    <property type="term" value="F:cysteine-S-conjugate beta-lyase activity"/>
    <property type="evidence" value="ECO:0007669"/>
    <property type="project" value="UniProtKB-EC"/>
</dbReference>
<accession>A0ABT9WZ04</accession>
<dbReference type="EC" id="4.4.1.13" evidence="2"/>
<keyword evidence="8" id="KW-1185">Reference proteome</keyword>
<name>A0ABT9WZ04_9BACI</name>
<dbReference type="RefSeq" id="WP_307233099.1">
    <property type="nucleotide sequence ID" value="NZ_JAUSTT010000041.1"/>
</dbReference>
<keyword evidence="3" id="KW-0663">Pyridoxal phosphate</keyword>
<dbReference type="Proteomes" id="UP001223586">
    <property type="component" value="Unassembled WGS sequence"/>
</dbReference>
<dbReference type="InterPro" id="IPR004839">
    <property type="entry name" value="Aminotransferase_I/II_large"/>
</dbReference>
<dbReference type="NCBIfam" id="TIGR04350">
    <property type="entry name" value="C_S_lyase_PatB"/>
    <property type="match status" value="1"/>
</dbReference>
<evidence type="ECO:0000256" key="5">
    <source>
        <dbReference type="ARBA" id="ARBA00037974"/>
    </source>
</evidence>
<dbReference type="SUPFAM" id="SSF53383">
    <property type="entry name" value="PLP-dependent transferases"/>
    <property type="match status" value="1"/>
</dbReference>
<dbReference type="Gene3D" id="3.40.640.10">
    <property type="entry name" value="Type I PLP-dependent aspartate aminotransferase-like (Major domain)"/>
    <property type="match status" value="1"/>
</dbReference>
<organism evidence="7 8">
    <name type="scientific">Bacillus chungangensis</name>
    <dbReference type="NCBI Taxonomy" id="587633"/>
    <lineage>
        <taxon>Bacteria</taxon>
        <taxon>Bacillati</taxon>
        <taxon>Bacillota</taxon>
        <taxon>Bacilli</taxon>
        <taxon>Bacillales</taxon>
        <taxon>Bacillaceae</taxon>
        <taxon>Bacillus</taxon>
    </lineage>
</organism>
<dbReference type="Gene3D" id="3.90.1150.10">
    <property type="entry name" value="Aspartate Aminotransferase, domain 1"/>
    <property type="match status" value="1"/>
</dbReference>
<evidence type="ECO:0000313" key="7">
    <source>
        <dbReference type="EMBL" id="MDQ0178354.1"/>
    </source>
</evidence>
<gene>
    <name evidence="7" type="ORF">J2S08_004259</name>
</gene>
<evidence type="ECO:0000256" key="4">
    <source>
        <dbReference type="ARBA" id="ARBA00023239"/>
    </source>
</evidence>
<evidence type="ECO:0000256" key="2">
    <source>
        <dbReference type="ARBA" id="ARBA00012224"/>
    </source>
</evidence>
<evidence type="ECO:0000313" key="8">
    <source>
        <dbReference type="Proteomes" id="UP001223586"/>
    </source>
</evidence>
<dbReference type="EMBL" id="JAUSTT010000041">
    <property type="protein sequence ID" value="MDQ0178354.1"/>
    <property type="molecule type" value="Genomic_DNA"/>
</dbReference>
<dbReference type="InterPro" id="IPR027619">
    <property type="entry name" value="C-S_lyase_PatB-like"/>
</dbReference>
<dbReference type="InterPro" id="IPR015422">
    <property type="entry name" value="PyrdxlP-dep_Trfase_small"/>
</dbReference>
<protein>
    <recommendedName>
        <fullName evidence="2">cysteine-S-conjugate beta-lyase</fullName>
        <ecNumber evidence="2">4.4.1.13</ecNumber>
    </recommendedName>
</protein>
<evidence type="ECO:0000259" key="6">
    <source>
        <dbReference type="Pfam" id="PF00155"/>
    </source>
</evidence>
<dbReference type="InterPro" id="IPR051798">
    <property type="entry name" value="Class-II_PLP-Dep_Aminotrans"/>
</dbReference>
<proteinExistence type="inferred from homology"/>
<dbReference type="InterPro" id="IPR015421">
    <property type="entry name" value="PyrdxlP-dep_Trfase_major"/>
</dbReference>
<comment type="similarity">
    <text evidence="5">Belongs to the class-II pyridoxal-phosphate-dependent aminotransferase family. MalY/PatB cystathionine beta-lyase subfamily.</text>
</comment>
<evidence type="ECO:0000256" key="3">
    <source>
        <dbReference type="ARBA" id="ARBA00022898"/>
    </source>
</evidence>
<dbReference type="CDD" id="cd00609">
    <property type="entry name" value="AAT_like"/>
    <property type="match status" value="1"/>
</dbReference>
<sequence length="397" mass="46209">MNWNDCIERTNTHSVKWSYADEEVIPMCIADMDFQVSPAIIDAMKKKAAHGIYGYTTFCKGYDAAIIDWWQRRHQCRLEKEWIAFSPGIIPGMNLLLQIFTKPGDKVIVQEPVYYPFYSSIENNECEIVKNTLIYREGRYEIDFADLEKKAADPLAKVLILCSPHNPVGRVWTYEELKKVGDICIKHDVWMISDEMHGDIVYQGHRHLPLFNIDPAFRTRSVICAAPSKTFNIAGLQTSIILIPNKELREKYEQKLYQYGMMRPNVFGVEATIAAYNDGEAWLEDLLGYLEGNLQYVENYLHQNMSDVTYHKPEGTHLIWLGFEKLGMEGNALWEFFLEKAKVKLDEGFKFGESGRTFLRMNIACPRERIDTALRRMQEAILHFRIEQHRKKEEVSK</sequence>
<evidence type="ECO:0000256" key="1">
    <source>
        <dbReference type="ARBA" id="ARBA00001933"/>
    </source>
</evidence>
<reference evidence="7 8" key="1">
    <citation type="submission" date="2023-07" db="EMBL/GenBank/DDBJ databases">
        <title>Genomic Encyclopedia of Type Strains, Phase IV (KMG-IV): sequencing the most valuable type-strain genomes for metagenomic binning, comparative biology and taxonomic classification.</title>
        <authorList>
            <person name="Goeker M."/>
        </authorList>
    </citation>
    <scope>NUCLEOTIDE SEQUENCE [LARGE SCALE GENOMIC DNA]</scope>
    <source>
        <strain evidence="7 8">DSM 23837</strain>
    </source>
</reference>
<dbReference type="PANTHER" id="PTHR43525:SF1">
    <property type="entry name" value="PROTEIN MALY"/>
    <property type="match status" value="1"/>
</dbReference>
<feature type="domain" description="Aminotransferase class I/classII large" evidence="6">
    <location>
        <begin position="23"/>
        <end position="376"/>
    </location>
</feature>
<dbReference type="Pfam" id="PF00155">
    <property type="entry name" value="Aminotran_1_2"/>
    <property type="match status" value="1"/>
</dbReference>
<comment type="caution">
    <text evidence="7">The sequence shown here is derived from an EMBL/GenBank/DDBJ whole genome shotgun (WGS) entry which is preliminary data.</text>
</comment>